<evidence type="ECO:0000259" key="4">
    <source>
        <dbReference type="Pfam" id="PF22725"/>
    </source>
</evidence>
<dbReference type="AlphaFoldDB" id="A0A9C7PY87"/>
<proteinExistence type="inferred from homology"/>
<dbReference type="SUPFAM" id="SSF51735">
    <property type="entry name" value="NAD(P)-binding Rossmann-fold domains"/>
    <property type="match status" value="1"/>
</dbReference>
<dbReference type="Gene3D" id="3.30.360.10">
    <property type="entry name" value="Dihydrodipicolinate Reductase, domain 2"/>
    <property type="match status" value="1"/>
</dbReference>
<dbReference type="PANTHER" id="PTHR42840">
    <property type="entry name" value="NAD(P)-BINDING ROSSMANN-FOLD SUPERFAMILY PROTEIN-RELATED"/>
    <property type="match status" value="1"/>
</dbReference>
<dbReference type="EMBL" id="BQMJ01000030">
    <property type="protein sequence ID" value="GJQ12091.1"/>
    <property type="molecule type" value="Genomic_DNA"/>
</dbReference>
<evidence type="ECO:0008006" key="7">
    <source>
        <dbReference type="Google" id="ProtNLM"/>
    </source>
</evidence>
<evidence type="ECO:0000313" key="5">
    <source>
        <dbReference type="EMBL" id="GJQ12091.1"/>
    </source>
</evidence>
<protein>
    <recommendedName>
        <fullName evidence="7">Inositol 2-dehydrogenase</fullName>
    </recommendedName>
</protein>
<gene>
    <name evidence="5" type="ORF">GpartN1_g3882.t1</name>
</gene>
<accession>A0A9C7PY87</accession>
<feature type="domain" description="GFO/IDH/MocA-like oxidoreductase" evidence="4">
    <location>
        <begin position="157"/>
        <end position="276"/>
    </location>
</feature>
<evidence type="ECO:0000256" key="2">
    <source>
        <dbReference type="ARBA" id="ARBA00023002"/>
    </source>
</evidence>
<keyword evidence="6" id="KW-1185">Reference proteome</keyword>
<dbReference type="GO" id="GO:0000166">
    <property type="term" value="F:nucleotide binding"/>
    <property type="evidence" value="ECO:0007669"/>
    <property type="project" value="InterPro"/>
</dbReference>
<dbReference type="InterPro" id="IPR055170">
    <property type="entry name" value="GFO_IDH_MocA-like_dom"/>
</dbReference>
<dbReference type="SUPFAM" id="SSF55347">
    <property type="entry name" value="Glyceraldehyde-3-phosphate dehydrogenase-like, C-terminal domain"/>
    <property type="match status" value="1"/>
</dbReference>
<sequence>MQQDPVTQSFYKQASSSLQLGTSDVSKLVRIGVIGCGRIGQLHIDNINSRIANAQVVCVSDFIPDAATQVAKKFHVPMACTKHEDLLDHAKVDAVIVCSPTDTHAQIIKDAAKRGIHVFCEKPIDTQLAVIRDAIQTTQQYGIKFMVGFQRRFDRNFQRVLEARKSGSLGDPLKLTLISRDPAPPPIEYLKQSGGIFLDQAIHDFDMARFLMGEDIVEIYATGFARDPKVAEIGDIDNATCHVKFQSGAIGIIDNARETRYGYDQRAELFGSKGTISIDNDFPNTARIYSPNGLTSDPPLHFFMERYSKAYLEEMQAFIRCLQENKSVPVGGEEGLIPVVYSEVAKKSFHENRPVRVKEIDPSLP</sequence>
<dbReference type="InterPro" id="IPR036291">
    <property type="entry name" value="NAD(P)-bd_dom_sf"/>
</dbReference>
<dbReference type="OrthoDB" id="64915at2759"/>
<comment type="caution">
    <text evidence="5">The sequence shown here is derived from an EMBL/GenBank/DDBJ whole genome shotgun (WGS) entry which is preliminary data.</text>
</comment>
<dbReference type="Proteomes" id="UP001061958">
    <property type="component" value="Unassembled WGS sequence"/>
</dbReference>
<dbReference type="PANTHER" id="PTHR42840:SF3">
    <property type="entry name" value="BINDING ROSSMANN FOLD OXIDOREDUCTASE, PUTATIVE (AFU_ORTHOLOGUE AFUA_2G10240)-RELATED"/>
    <property type="match status" value="1"/>
</dbReference>
<dbReference type="Pfam" id="PF01408">
    <property type="entry name" value="GFO_IDH_MocA"/>
    <property type="match status" value="1"/>
</dbReference>
<evidence type="ECO:0000313" key="6">
    <source>
        <dbReference type="Proteomes" id="UP001061958"/>
    </source>
</evidence>
<organism evidence="5 6">
    <name type="scientific">Galdieria partita</name>
    <dbReference type="NCBI Taxonomy" id="83374"/>
    <lineage>
        <taxon>Eukaryota</taxon>
        <taxon>Rhodophyta</taxon>
        <taxon>Bangiophyceae</taxon>
        <taxon>Galdieriales</taxon>
        <taxon>Galdieriaceae</taxon>
        <taxon>Galdieria</taxon>
    </lineage>
</organism>
<dbReference type="GO" id="GO:0016491">
    <property type="term" value="F:oxidoreductase activity"/>
    <property type="evidence" value="ECO:0007669"/>
    <property type="project" value="UniProtKB-KW"/>
</dbReference>
<reference evidence="5" key="1">
    <citation type="journal article" date="2022" name="Proc. Natl. Acad. Sci. U.S.A.">
        <title>Life cycle and functional genomics of the unicellular red alga Galdieria for elucidating algal and plant evolution and industrial use.</title>
        <authorList>
            <person name="Hirooka S."/>
            <person name="Itabashi T."/>
            <person name="Ichinose T.M."/>
            <person name="Onuma R."/>
            <person name="Fujiwara T."/>
            <person name="Yamashita S."/>
            <person name="Jong L.W."/>
            <person name="Tomita R."/>
            <person name="Iwane A.H."/>
            <person name="Miyagishima S.Y."/>
        </authorList>
    </citation>
    <scope>NUCLEOTIDE SEQUENCE</scope>
    <source>
        <strain evidence="5">NBRC 102759</strain>
    </source>
</reference>
<comment type="similarity">
    <text evidence="1">Belongs to the Gfo/Idh/MocA family.</text>
</comment>
<evidence type="ECO:0000256" key="1">
    <source>
        <dbReference type="ARBA" id="ARBA00010928"/>
    </source>
</evidence>
<dbReference type="Gene3D" id="3.40.50.720">
    <property type="entry name" value="NAD(P)-binding Rossmann-like Domain"/>
    <property type="match status" value="1"/>
</dbReference>
<dbReference type="NCBIfam" id="TIGR04380">
    <property type="entry name" value="myo_inos_iolG"/>
    <property type="match status" value="1"/>
</dbReference>
<name>A0A9C7PY87_9RHOD</name>
<evidence type="ECO:0000259" key="3">
    <source>
        <dbReference type="Pfam" id="PF01408"/>
    </source>
</evidence>
<dbReference type="InterPro" id="IPR030827">
    <property type="entry name" value="Myo_inos_IolG"/>
</dbReference>
<feature type="domain" description="Gfo/Idh/MocA-like oxidoreductase N-terminal" evidence="3">
    <location>
        <begin position="29"/>
        <end position="149"/>
    </location>
</feature>
<dbReference type="InterPro" id="IPR000683">
    <property type="entry name" value="Gfo/Idh/MocA-like_OxRdtase_N"/>
</dbReference>
<keyword evidence="2" id="KW-0560">Oxidoreductase</keyword>
<dbReference type="Pfam" id="PF22725">
    <property type="entry name" value="GFO_IDH_MocA_C3"/>
    <property type="match status" value="1"/>
</dbReference>
<reference evidence="5" key="2">
    <citation type="submission" date="2022-01" db="EMBL/GenBank/DDBJ databases">
        <authorList>
            <person name="Hirooka S."/>
            <person name="Miyagishima S.Y."/>
        </authorList>
    </citation>
    <scope>NUCLEOTIDE SEQUENCE</scope>
    <source>
        <strain evidence="5">NBRC 102759</strain>
    </source>
</reference>